<proteinExistence type="predicted"/>
<reference evidence="2 3" key="1">
    <citation type="submission" date="2017-03" db="EMBL/GenBank/DDBJ databases">
        <title>Genome sequence of Clostridium oryzae DSM 28571.</title>
        <authorList>
            <person name="Poehlein A."/>
            <person name="Daniel R."/>
        </authorList>
    </citation>
    <scope>NUCLEOTIDE SEQUENCE [LARGE SCALE GENOMIC DNA]</scope>
    <source>
        <strain evidence="2 3">DSM 28571</strain>
    </source>
</reference>
<gene>
    <name evidence="2" type="ORF">CLORY_21890</name>
</gene>
<feature type="domain" description="HTH cro/C1-type" evidence="1">
    <location>
        <begin position="4"/>
        <end position="58"/>
    </location>
</feature>
<dbReference type="Pfam" id="PF13413">
    <property type="entry name" value="HTH_25"/>
    <property type="match status" value="1"/>
</dbReference>
<dbReference type="SUPFAM" id="SSF47413">
    <property type="entry name" value="lambda repressor-like DNA-binding domains"/>
    <property type="match status" value="1"/>
</dbReference>
<accession>A0A1V4IPW3</accession>
<dbReference type="InterPro" id="IPR010982">
    <property type="entry name" value="Lambda_DNA-bd_dom_sf"/>
</dbReference>
<protein>
    <submittedName>
        <fullName evidence="2">Helix-turn-helix domain protein</fullName>
    </submittedName>
</protein>
<sequence>MNTLKDLRKNRNLSIELLSNILNIPSKFIEAIESNDYPKAICYTIKLSKYFDVSIDSLLEAENSFSNYEIKVLNLFRKLSINDKLKIEGMIEYKLSENKAEGKQLKKITLYRLDVTKYKILIINQLDFV</sequence>
<dbReference type="CDD" id="cd00093">
    <property type="entry name" value="HTH_XRE"/>
    <property type="match status" value="1"/>
</dbReference>
<name>A0A1V4IPW3_9CLOT</name>
<dbReference type="InterPro" id="IPR001387">
    <property type="entry name" value="Cro/C1-type_HTH"/>
</dbReference>
<evidence type="ECO:0000259" key="1">
    <source>
        <dbReference type="PROSITE" id="PS50943"/>
    </source>
</evidence>
<dbReference type="RefSeq" id="WP_079424244.1">
    <property type="nucleotide sequence ID" value="NZ_MZGV01000021.1"/>
</dbReference>
<dbReference type="EMBL" id="MZGV01000021">
    <property type="protein sequence ID" value="OPJ61507.1"/>
    <property type="molecule type" value="Genomic_DNA"/>
</dbReference>
<keyword evidence="3" id="KW-1185">Reference proteome</keyword>
<dbReference type="PROSITE" id="PS50943">
    <property type="entry name" value="HTH_CROC1"/>
    <property type="match status" value="1"/>
</dbReference>
<dbReference type="AlphaFoldDB" id="A0A1V4IPW3"/>
<evidence type="ECO:0000313" key="2">
    <source>
        <dbReference type="EMBL" id="OPJ61507.1"/>
    </source>
</evidence>
<organism evidence="2 3">
    <name type="scientific">Clostridium oryzae</name>
    <dbReference type="NCBI Taxonomy" id="1450648"/>
    <lineage>
        <taxon>Bacteria</taxon>
        <taxon>Bacillati</taxon>
        <taxon>Bacillota</taxon>
        <taxon>Clostridia</taxon>
        <taxon>Eubacteriales</taxon>
        <taxon>Clostridiaceae</taxon>
        <taxon>Clostridium</taxon>
    </lineage>
</organism>
<comment type="caution">
    <text evidence="2">The sequence shown here is derived from an EMBL/GenBank/DDBJ whole genome shotgun (WGS) entry which is preliminary data.</text>
</comment>
<evidence type="ECO:0000313" key="3">
    <source>
        <dbReference type="Proteomes" id="UP000190080"/>
    </source>
</evidence>
<dbReference type="GO" id="GO:0003677">
    <property type="term" value="F:DNA binding"/>
    <property type="evidence" value="ECO:0007669"/>
    <property type="project" value="InterPro"/>
</dbReference>
<dbReference type="Proteomes" id="UP000190080">
    <property type="component" value="Unassembled WGS sequence"/>
</dbReference>
<dbReference type="Gene3D" id="1.10.260.40">
    <property type="entry name" value="lambda repressor-like DNA-binding domains"/>
    <property type="match status" value="1"/>
</dbReference>